<keyword evidence="2" id="KW-1133">Transmembrane helix</keyword>
<proteinExistence type="predicted"/>
<feature type="region of interest" description="Disordered" evidence="1">
    <location>
        <begin position="1"/>
        <end position="21"/>
    </location>
</feature>
<evidence type="ECO:0000256" key="2">
    <source>
        <dbReference type="SAM" id="Phobius"/>
    </source>
</evidence>
<evidence type="ECO:0000313" key="3">
    <source>
        <dbReference type="EnsemblPlants" id="PGSC0003DMT400094943"/>
    </source>
</evidence>
<organism evidence="3 4">
    <name type="scientific">Solanum tuberosum</name>
    <name type="common">Potato</name>
    <dbReference type="NCBI Taxonomy" id="4113"/>
    <lineage>
        <taxon>Eukaryota</taxon>
        <taxon>Viridiplantae</taxon>
        <taxon>Streptophyta</taxon>
        <taxon>Embryophyta</taxon>
        <taxon>Tracheophyta</taxon>
        <taxon>Spermatophyta</taxon>
        <taxon>Magnoliopsida</taxon>
        <taxon>eudicotyledons</taxon>
        <taxon>Gunneridae</taxon>
        <taxon>Pentapetalae</taxon>
        <taxon>asterids</taxon>
        <taxon>lamiids</taxon>
        <taxon>Solanales</taxon>
        <taxon>Solanaceae</taxon>
        <taxon>Solanoideae</taxon>
        <taxon>Solaneae</taxon>
        <taxon>Solanum</taxon>
    </lineage>
</organism>
<dbReference type="HOGENOM" id="CLU_129007_0_1_1"/>
<reference evidence="3" key="2">
    <citation type="submission" date="2015-06" db="UniProtKB">
        <authorList>
            <consortium name="EnsemblPlants"/>
        </authorList>
    </citation>
    <scope>IDENTIFICATION</scope>
    <source>
        <strain evidence="3">DM1-3 516 R44</strain>
    </source>
</reference>
<keyword evidence="2" id="KW-0472">Membrane</keyword>
<feature type="transmembrane region" description="Helical" evidence="2">
    <location>
        <begin position="111"/>
        <end position="133"/>
    </location>
</feature>
<evidence type="ECO:0000313" key="4">
    <source>
        <dbReference type="Proteomes" id="UP000011115"/>
    </source>
</evidence>
<keyword evidence="2" id="KW-0812">Transmembrane</keyword>
<dbReference type="EnsemblPlants" id="PGSC0003DMT400094943">
    <property type="protein sequence ID" value="PGSC0003DMT400094943"/>
    <property type="gene ID" value="PGSC0003DMG400044514"/>
</dbReference>
<dbReference type="Gramene" id="PGSC0003DMT400094943">
    <property type="protein sequence ID" value="PGSC0003DMT400094943"/>
    <property type="gene ID" value="PGSC0003DMG400044514"/>
</dbReference>
<feature type="compositionally biased region" description="Polar residues" evidence="1">
    <location>
        <begin position="1"/>
        <end position="13"/>
    </location>
</feature>
<name>M1DV80_SOLTU</name>
<reference evidence="4" key="1">
    <citation type="journal article" date="2011" name="Nature">
        <title>Genome sequence and analysis of the tuber crop potato.</title>
        <authorList>
            <consortium name="The Potato Genome Sequencing Consortium"/>
        </authorList>
    </citation>
    <scope>NUCLEOTIDE SEQUENCE [LARGE SCALE GENOMIC DNA]</scope>
    <source>
        <strain evidence="4">cv. DM1-3 516 R44</strain>
    </source>
</reference>
<protein>
    <submittedName>
        <fullName evidence="3">Uncharacterized protein</fullName>
    </submittedName>
</protein>
<dbReference type="Proteomes" id="UP000011115">
    <property type="component" value="Unassembled WGS sequence"/>
</dbReference>
<dbReference type="AlphaFoldDB" id="M1DV80"/>
<evidence type="ECO:0000256" key="1">
    <source>
        <dbReference type="SAM" id="MobiDB-lite"/>
    </source>
</evidence>
<accession>M1DV80</accession>
<keyword evidence="4" id="KW-1185">Reference proteome</keyword>
<dbReference type="InParanoid" id="M1DV80"/>
<sequence length="135" mass="15499">MKPFGSSSLQNSHNLREKVSKKDHSTSLVGISDQLGDTPFVVVHHRLAPAYSIIMLWVIKRHGNPSRNFSVMRRLLPFWADLILSFRTQHTGIKASKTLRRLAKWTRRSSCLHFFVLFSLFVPFCGVVSMLSFKL</sequence>
<dbReference type="PaxDb" id="4113-PGSC0003DMT400094943"/>